<dbReference type="GeneID" id="97391544"/>
<dbReference type="Gene3D" id="2.60.120.10">
    <property type="entry name" value="Jelly Rolls"/>
    <property type="match status" value="1"/>
</dbReference>
<keyword evidence="2" id="KW-0238">DNA-binding</keyword>
<dbReference type="Proteomes" id="UP000095492">
    <property type="component" value="Unassembled WGS sequence"/>
</dbReference>
<dbReference type="PROSITE" id="PS01124">
    <property type="entry name" value="HTH_ARAC_FAMILY_2"/>
    <property type="match status" value="1"/>
</dbReference>
<dbReference type="GO" id="GO:0003700">
    <property type="term" value="F:DNA-binding transcription factor activity"/>
    <property type="evidence" value="ECO:0007669"/>
    <property type="project" value="InterPro"/>
</dbReference>
<dbReference type="PANTHER" id="PTHR43280">
    <property type="entry name" value="ARAC-FAMILY TRANSCRIPTIONAL REGULATOR"/>
    <property type="match status" value="1"/>
</dbReference>
<feature type="domain" description="HTH araC/xylS-type" evidence="4">
    <location>
        <begin position="174"/>
        <end position="273"/>
    </location>
</feature>
<dbReference type="Gene3D" id="1.10.10.60">
    <property type="entry name" value="Homeodomain-like"/>
    <property type="match status" value="2"/>
</dbReference>
<dbReference type="EMBL" id="CYYA01000009">
    <property type="protein sequence ID" value="CUN03689.1"/>
    <property type="molecule type" value="Genomic_DNA"/>
</dbReference>
<dbReference type="SUPFAM" id="SSF46689">
    <property type="entry name" value="Homeodomain-like"/>
    <property type="match status" value="2"/>
</dbReference>
<evidence type="ECO:0000259" key="4">
    <source>
        <dbReference type="PROSITE" id="PS01124"/>
    </source>
</evidence>
<protein>
    <submittedName>
        <fullName evidence="5">L-rhamnose operon transcriptional activator rhaR</fullName>
    </submittedName>
</protein>
<dbReference type="PANTHER" id="PTHR43280:SF28">
    <property type="entry name" value="HTH-TYPE TRANSCRIPTIONAL ACTIVATOR RHAS"/>
    <property type="match status" value="1"/>
</dbReference>
<dbReference type="InterPro" id="IPR009057">
    <property type="entry name" value="Homeodomain-like_sf"/>
</dbReference>
<dbReference type="PRINTS" id="PR00032">
    <property type="entry name" value="HTHARAC"/>
</dbReference>
<dbReference type="OrthoDB" id="9801308at2"/>
<dbReference type="InterPro" id="IPR018060">
    <property type="entry name" value="HTH_AraC"/>
</dbReference>
<reference evidence="5 6" key="1">
    <citation type="submission" date="2015-09" db="EMBL/GenBank/DDBJ databases">
        <authorList>
            <consortium name="Pathogen Informatics"/>
        </authorList>
    </citation>
    <scope>NUCLEOTIDE SEQUENCE [LARGE SCALE GENOMIC DNA]</scope>
    <source>
        <strain evidence="5 6">2789STDY5608891</strain>
    </source>
</reference>
<evidence type="ECO:0000313" key="5">
    <source>
        <dbReference type="EMBL" id="CUN03689.1"/>
    </source>
</evidence>
<keyword evidence="1" id="KW-0805">Transcription regulation</keyword>
<evidence type="ECO:0000256" key="3">
    <source>
        <dbReference type="ARBA" id="ARBA00023163"/>
    </source>
</evidence>
<evidence type="ECO:0000313" key="6">
    <source>
        <dbReference type="Proteomes" id="UP000095492"/>
    </source>
</evidence>
<dbReference type="STRING" id="39490.ERS852448_01578"/>
<dbReference type="Pfam" id="PF12833">
    <property type="entry name" value="HTH_18"/>
    <property type="match status" value="1"/>
</dbReference>
<proteinExistence type="predicted"/>
<keyword evidence="3" id="KW-0804">Transcription</keyword>
<evidence type="ECO:0000256" key="2">
    <source>
        <dbReference type="ARBA" id="ARBA00023125"/>
    </source>
</evidence>
<gene>
    <name evidence="5" type="primary">rhaR_2</name>
    <name evidence="5" type="ORF">ERS852448_01578</name>
</gene>
<dbReference type="SMART" id="SM00342">
    <property type="entry name" value="HTH_ARAC"/>
    <property type="match status" value="1"/>
</dbReference>
<dbReference type="InterPro" id="IPR020449">
    <property type="entry name" value="Tscrpt_reg_AraC-type_HTH"/>
</dbReference>
<sequence>MKSILKATESITGKQEASLYVSTIGLEEQQKPIVRPHGLPVYQIFYCTAGSGELVVNEERYYIEAGNGFFLKANEMHSYYKTGSEWRLSYLGFQGTLCEPLLETYGLTKSGAFKVSADQRFMKEFRQLYEYLETFGEQDSAEVSKLCYGCLLEILETMNWIDVGKNAESDEVIERIMEYLQKEFGRAITLDELSAVVGLSKEYMCSYFKKKMNKTIMQVLCDIRIMNACVMLNRFPDKKIAEISKKCGFESPSYFGAVFRKHQGMTPDTYRKWIPIEHK</sequence>
<dbReference type="Pfam" id="PF02311">
    <property type="entry name" value="AraC_binding"/>
    <property type="match status" value="1"/>
</dbReference>
<dbReference type="InterPro" id="IPR037923">
    <property type="entry name" value="HTH-like"/>
</dbReference>
<organism evidence="5 6">
    <name type="scientific">Eubacterium ramulus</name>
    <dbReference type="NCBI Taxonomy" id="39490"/>
    <lineage>
        <taxon>Bacteria</taxon>
        <taxon>Bacillati</taxon>
        <taxon>Bacillota</taxon>
        <taxon>Clostridia</taxon>
        <taxon>Eubacteriales</taxon>
        <taxon>Eubacteriaceae</taxon>
        <taxon>Eubacterium</taxon>
    </lineage>
</organism>
<name>A0A173TND4_EUBRA</name>
<dbReference type="InterPro" id="IPR014710">
    <property type="entry name" value="RmlC-like_jellyroll"/>
</dbReference>
<dbReference type="AlphaFoldDB" id="A0A173TND4"/>
<evidence type="ECO:0000256" key="1">
    <source>
        <dbReference type="ARBA" id="ARBA00023015"/>
    </source>
</evidence>
<accession>A0A173TND4</accession>
<dbReference type="InterPro" id="IPR003313">
    <property type="entry name" value="AraC-bd"/>
</dbReference>
<dbReference type="GO" id="GO:0043565">
    <property type="term" value="F:sequence-specific DNA binding"/>
    <property type="evidence" value="ECO:0007669"/>
    <property type="project" value="InterPro"/>
</dbReference>
<dbReference type="RefSeq" id="WP_055290240.1">
    <property type="nucleotide sequence ID" value="NZ_CP173382.1"/>
</dbReference>
<dbReference type="SUPFAM" id="SSF51215">
    <property type="entry name" value="Regulatory protein AraC"/>
    <property type="match status" value="1"/>
</dbReference>